<proteinExistence type="inferred from homology"/>
<dbReference type="CDD" id="cd02968">
    <property type="entry name" value="SCO"/>
    <property type="match status" value="1"/>
</dbReference>
<comment type="similarity">
    <text evidence="1">Belongs to the SCO1/2 family.</text>
</comment>
<gene>
    <name evidence="5" type="ORF">RM530_03065</name>
</gene>
<dbReference type="PROSITE" id="PS51257">
    <property type="entry name" value="PROKAR_LIPOPROTEIN"/>
    <property type="match status" value="1"/>
</dbReference>
<dbReference type="SUPFAM" id="SSF52833">
    <property type="entry name" value="Thioredoxin-like"/>
    <property type="match status" value="1"/>
</dbReference>
<dbReference type="InterPro" id="IPR036249">
    <property type="entry name" value="Thioredoxin-like_sf"/>
</dbReference>
<evidence type="ECO:0000313" key="5">
    <source>
        <dbReference type="EMBL" id="MDT0496348.1"/>
    </source>
</evidence>
<feature type="chain" id="PRO_5045528773" evidence="3">
    <location>
        <begin position="22"/>
        <end position="199"/>
    </location>
</feature>
<evidence type="ECO:0000256" key="3">
    <source>
        <dbReference type="SAM" id="SignalP"/>
    </source>
</evidence>
<dbReference type="Gene3D" id="3.40.30.10">
    <property type="entry name" value="Glutaredoxin"/>
    <property type="match status" value="1"/>
</dbReference>
<feature type="signal peptide" evidence="3">
    <location>
        <begin position="1"/>
        <end position="21"/>
    </location>
</feature>
<name>A0ABU2WFR0_9GAMM</name>
<protein>
    <submittedName>
        <fullName evidence="5">SCO family protein</fullName>
    </submittedName>
</protein>
<keyword evidence="2" id="KW-0186">Copper</keyword>
<dbReference type="PANTHER" id="PTHR12151:SF25">
    <property type="entry name" value="LINALOOL DEHYDRATASE_ISOMERASE DOMAIN-CONTAINING PROTEIN"/>
    <property type="match status" value="1"/>
</dbReference>
<dbReference type="EMBL" id="JAVRIC010000003">
    <property type="protein sequence ID" value="MDT0496348.1"/>
    <property type="molecule type" value="Genomic_DNA"/>
</dbReference>
<dbReference type="InterPro" id="IPR013766">
    <property type="entry name" value="Thioredoxin_domain"/>
</dbReference>
<dbReference type="Pfam" id="PF02630">
    <property type="entry name" value="SCO1-SenC"/>
    <property type="match status" value="1"/>
</dbReference>
<dbReference type="PROSITE" id="PS51352">
    <property type="entry name" value="THIOREDOXIN_2"/>
    <property type="match status" value="1"/>
</dbReference>
<dbReference type="InterPro" id="IPR003782">
    <property type="entry name" value="SCO1/SenC"/>
</dbReference>
<keyword evidence="3" id="KW-0732">Signal</keyword>
<reference evidence="5 6" key="1">
    <citation type="submission" date="2023-09" db="EMBL/GenBank/DDBJ databases">
        <authorList>
            <person name="Rey-Velasco X."/>
        </authorList>
    </citation>
    <scope>NUCLEOTIDE SEQUENCE [LARGE SCALE GENOMIC DNA]</scope>
    <source>
        <strain evidence="5 6">W345</strain>
    </source>
</reference>
<evidence type="ECO:0000256" key="2">
    <source>
        <dbReference type="ARBA" id="ARBA00023008"/>
    </source>
</evidence>
<feature type="domain" description="Thioredoxin" evidence="4">
    <location>
        <begin position="33"/>
        <end position="199"/>
    </location>
</feature>
<evidence type="ECO:0000259" key="4">
    <source>
        <dbReference type="PROSITE" id="PS51352"/>
    </source>
</evidence>
<sequence>MRQLKPSLAFIAMLLLGLATACSRDEGFHAKSIAGLMPALEFSLTNDEGNAASAQDTAGKIRLLFFGYTSCPDICPVTLGRLGAVIQGLPEERRERVRVLFVSVDPQRDSVAKLHAYVDYFGDQVIGLRGPEPALRKLAQRYRTTFGYGDPDETGFYEVSHSSGIYVFDGSGAARLLFRPDDPLAAMQDDLGQLLDEAS</sequence>
<accession>A0ABU2WFR0</accession>
<comment type="caution">
    <text evidence="5">The sequence shown here is derived from an EMBL/GenBank/DDBJ whole genome shotgun (WGS) entry which is preliminary data.</text>
</comment>
<dbReference type="RefSeq" id="WP_311363741.1">
    <property type="nucleotide sequence ID" value="NZ_JAVRIC010000003.1"/>
</dbReference>
<organism evidence="5 6">
    <name type="scientific">Banduia mediterranea</name>
    <dbReference type="NCBI Taxonomy" id="3075609"/>
    <lineage>
        <taxon>Bacteria</taxon>
        <taxon>Pseudomonadati</taxon>
        <taxon>Pseudomonadota</taxon>
        <taxon>Gammaproteobacteria</taxon>
        <taxon>Nevskiales</taxon>
        <taxon>Algiphilaceae</taxon>
        <taxon>Banduia</taxon>
    </lineage>
</organism>
<evidence type="ECO:0000256" key="1">
    <source>
        <dbReference type="ARBA" id="ARBA00010996"/>
    </source>
</evidence>
<evidence type="ECO:0000313" key="6">
    <source>
        <dbReference type="Proteomes" id="UP001254608"/>
    </source>
</evidence>
<dbReference type="Proteomes" id="UP001254608">
    <property type="component" value="Unassembled WGS sequence"/>
</dbReference>
<keyword evidence="6" id="KW-1185">Reference proteome</keyword>
<dbReference type="PANTHER" id="PTHR12151">
    <property type="entry name" value="ELECTRON TRANSPORT PROTIN SCO1/SENC FAMILY MEMBER"/>
    <property type="match status" value="1"/>
</dbReference>